<dbReference type="Proteomes" id="UP001162501">
    <property type="component" value="Chromosome 28"/>
</dbReference>
<dbReference type="EMBL" id="OX596112">
    <property type="protein sequence ID" value="CAI9704905.1"/>
    <property type="molecule type" value="Genomic_DNA"/>
</dbReference>
<evidence type="ECO:0000313" key="2">
    <source>
        <dbReference type="Proteomes" id="UP001162501"/>
    </source>
</evidence>
<protein>
    <submittedName>
        <fullName evidence="1">Uncharacterized protein</fullName>
    </submittedName>
</protein>
<sequence length="208" mass="21386">MRAGRQGLGARAGAGEGAETGALGGPGIHTCGGKRAWLPAALLDAPAAMQARTSRDASAPASDPDLALARGSGCRQLGREGQCSRHRTRPFRAGPGSLLADSAARGGHDACIVERHRLLPEPWRWVHPGRQPSGGPAWVRPSRSRHGNDTGAAGEPYLRGDTLGHLRCLFLGTQGKPSVVMHQVAPRSRGDLGGVGGGGTPVVVSGDK</sequence>
<name>A0ACB0EW51_RANTA</name>
<gene>
    <name evidence="1" type="ORF">MRATA1EN3_LOCUS16118</name>
</gene>
<evidence type="ECO:0000313" key="1">
    <source>
        <dbReference type="EMBL" id="CAI9704905.1"/>
    </source>
</evidence>
<accession>A0ACB0EW51</accession>
<reference evidence="1" key="1">
    <citation type="submission" date="2023-05" db="EMBL/GenBank/DDBJ databases">
        <authorList>
            <consortium name="ELIXIR-Norway"/>
        </authorList>
    </citation>
    <scope>NUCLEOTIDE SEQUENCE</scope>
</reference>
<proteinExistence type="predicted"/>
<organism evidence="1 2">
    <name type="scientific">Rangifer tarandus platyrhynchus</name>
    <name type="common">Svalbard reindeer</name>
    <dbReference type="NCBI Taxonomy" id="3082113"/>
    <lineage>
        <taxon>Eukaryota</taxon>
        <taxon>Metazoa</taxon>
        <taxon>Chordata</taxon>
        <taxon>Craniata</taxon>
        <taxon>Vertebrata</taxon>
        <taxon>Euteleostomi</taxon>
        <taxon>Mammalia</taxon>
        <taxon>Eutheria</taxon>
        <taxon>Laurasiatheria</taxon>
        <taxon>Artiodactyla</taxon>
        <taxon>Ruminantia</taxon>
        <taxon>Pecora</taxon>
        <taxon>Cervidae</taxon>
        <taxon>Odocoileinae</taxon>
        <taxon>Rangifer</taxon>
    </lineage>
</organism>